<dbReference type="SUPFAM" id="SSF55008">
    <property type="entry name" value="HMA, heavy metal-associated domain"/>
    <property type="match status" value="1"/>
</dbReference>
<protein>
    <submittedName>
        <fullName evidence="2">Heavy metal transporter</fullName>
    </submittedName>
</protein>
<dbReference type="RefSeq" id="WP_067300632.1">
    <property type="nucleotide sequence ID" value="NZ_LZJY01000014.1"/>
</dbReference>
<dbReference type="InterPro" id="IPR006121">
    <property type="entry name" value="HMA_dom"/>
</dbReference>
<dbReference type="Pfam" id="PF00403">
    <property type="entry name" value="HMA"/>
    <property type="match status" value="1"/>
</dbReference>
<name>A0A1A2WB62_MYCSC</name>
<dbReference type="Proteomes" id="UP000092207">
    <property type="component" value="Unassembled WGS sequence"/>
</dbReference>
<dbReference type="InterPro" id="IPR036163">
    <property type="entry name" value="HMA_dom_sf"/>
</dbReference>
<dbReference type="CDD" id="cd00371">
    <property type="entry name" value="HMA"/>
    <property type="match status" value="1"/>
</dbReference>
<reference evidence="2 3" key="1">
    <citation type="submission" date="2016-06" db="EMBL/GenBank/DDBJ databases">
        <authorList>
            <person name="Kjaerup R.B."/>
            <person name="Dalgaard T.S."/>
            <person name="Juul-Madsen H.R."/>
        </authorList>
    </citation>
    <scope>NUCLEOTIDE SEQUENCE [LARGE SCALE GENOMIC DNA]</scope>
    <source>
        <strain evidence="2 3">E2838</strain>
    </source>
</reference>
<feature type="domain" description="HMA" evidence="1">
    <location>
        <begin position="2"/>
        <end position="67"/>
    </location>
</feature>
<dbReference type="EMBL" id="LZJY01000014">
    <property type="protein sequence ID" value="OBI10485.1"/>
    <property type="molecule type" value="Genomic_DNA"/>
</dbReference>
<dbReference type="Gene3D" id="3.30.70.100">
    <property type="match status" value="1"/>
</dbReference>
<dbReference type="PROSITE" id="PS50846">
    <property type="entry name" value="HMA_2"/>
    <property type="match status" value="1"/>
</dbReference>
<comment type="caution">
    <text evidence="2">The sequence shown here is derived from an EMBL/GenBank/DDBJ whole genome shotgun (WGS) entry which is preliminary data.</text>
</comment>
<dbReference type="AlphaFoldDB" id="A0A1A2WB62"/>
<organism evidence="2 3">
    <name type="scientific">Mycobacterium scrofulaceum</name>
    <dbReference type="NCBI Taxonomy" id="1783"/>
    <lineage>
        <taxon>Bacteria</taxon>
        <taxon>Bacillati</taxon>
        <taxon>Actinomycetota</taxon>
        <taxon>Actinomycetes</taxon>
        <taxon>Mycobacteriales</taxon>
        <taxon>Mycobacteriaceae</taxon>
        <taxon>Mycobacterium</taxon>
    </lineage>
</organism>
<evidence type="ECO:0000313" key="2">
    <source>
        <dbReference type="EMBL" id="OBI10485.1"/>
    </source>
</evidence>
<evidence type="ECO:0000259" key="1">
    <source>
        <dbReference type="PROSITE" id="PS50846"/>
    </source>
</evidence>
<gene>
    <name evidence="2" type="ORF">A5679_06580</name>
</gene>
<dbReference type="GO" id="GO:0046872">
    <property type="term" value="F:metal ion binding"/>
    <property type="evidence" value="ECO:0007669"/>
    <property type="project" value="InterPro"/>
</dbReference>
<accession>A0A1A2WB62</accession>
<evidence type="ECO:0000313" key="3">
    <source>
        <dbReference type="Proteomes" id="UP000092207"/>
    </source>
</evidence>
<sequence>MVTSEYRVDGMSCGHCESAVREEVSRLPGVERVDVSADTGRLVITSSSPLDANAVLGAVDEAGYEAVLVA</sequence>
<proteinExistence type="predicted"/>